<feature type="transmembrane region" description="Helical" evidence="1">
    <location>
        <begin position="196"/>
        <end position="215"/>
    </location>
</feature>
<feature type="transmembrane region" description="Helical" evidence="1">
    <location>
        <begin position="160"/>
        <end position="176"/>
    </location>
</feature>
<evidence type="ECO:0000313" key="3">
    <source>
        <dbReference type="EMBL" id="AXR07879.1"/>
    </source>
</evidence>
<evidence type="ECO:0000259" key="2">
    <source>
        <dbReference type="Pfam" id="PF07786"/>
    </source>
</evidence>
<keyword evidence="1" id="KW-1133">Transmembrane helix</keyword>
<protein>
    <submittedName>
        <fullName evidence="3">DUF1624 domain-containing protein</fullName>
    </submittedName>
</protein>
<feature type="transmembrane region" description="Helical" evidence="1">
    <location>
        <begin position="259"/>
        <end position="281"/>
    </location>
</feature>
<dbReference type="InterPro" id="IPR012429">
    <property type="entry name" value="HGSNAT_cat"/>
</dbReference>
<dbReference type="OrthoDB" id="2521581at2"/>
<feature type="domain" description="Heparan-alpha-glucosaminide N-acetyltransferase catalytic" evidence="2">
    <location>
        <begin position="12"/>
        <end position="229"/>
    </location>
</feature>
<dbReference type="EMBL" id="CP031769">
    <property type="protein sequence ID" value="AXR07879.1"/>
    <property type="molecule type" value="Genomic_DNA"/>
</dbReference>
<feature type="transmembrane region" description="Helical" evidence="1">
    <location>
        <begin position="308"/>
        <end position="328"/>
    </location>
</feature>
<keyword evidence="4" id="KW-1185">Reference proteome</keyword>
<accession>A0A346NQS2</accession>
<evidence type="ECO:0000313" key="4">
    <source>
        <dbReference type="Proteomes" id="UP000262073"/>
    </source>
</evidence>
<feature type="transmembrane region" description="Helical" evidence="1">
    <location>
        <begin position="334"/>
        <end position="355"/>
    </location>
</feature>
<feature type="transmembrane region" description="Helical" evidence="1">
    <location>
        <begin position="236"/>
        <end position="253"/>
    </location>
</feature>
<proteinExistence type="predicted"/>
<keyword evidence="1" id="KW-0472">Membrane</keyword>
<feature type="transmembrane region" description="Helical" evidence="1">
    <location>
        <begin position="84"/>
        <end position="106"/>
    </location>
</feature>
<feature type="transmembrane region" description="Helical" evidence="1">
    <location>
        <begin position="126"/>
        <end position="148"/>
    </location>
</feature>
<feature type="transmembrane region" description="Helical" evidence="1">
    <location>
        <begin position="21"/>
        <end position="37"/>
    </location>
</feature>
<gene>
    <name evidence="3" type="ORF">D0Y50_16845</name>
</gene>
<reference evidence="3 4" key="1">
    <citation type="submission" date="2018-08" db="EMBL/GenBank/DDBJ databases">
        <title>Salinimonas sediminis sp. nov., a piezophilic bacterium isolated from a deep-sea sediment sample from the New Britain Trench.</title>
        <authorList>
            <person name="Cao J."/>
        </authorList>
    </citation>
    <scope>NUCLEOTIDE SEQUENCE [LARGE SCALE GENOMIC DNA]</scope>
    <source>
        <strain evidence="3 4">N102</strain>
    </source>
</reference>
<organism evidence="3 4">
    <name type="scientific">Salinimonas sediminis</name>
    <dbReference type="NCBI Taxonomy" id="2303538"/>
    <lineage>
        <taxon>Bacteria</taxon>
        <taxon>Pseudomonadati</taxon>
        <taxon>Pseudomonadota</taxon>
        <taxon>Gammaproteobacteria</taxon>
        <taxon>Alteromonadales</taxon>
        <taxon>Alteromonadaceae</taxon>
        <taxon>Alteromonas/Salinimonas group</taxon>
        <taxon>Salinimonas</taxon>
    </lineage>
</organism>
<dbReference type="RefSeq" id="WP_117318122.1">
    <property type="nucleotide sequence ID" value="NZ_CP031769.1"/>
</dbReference>
<name>A0A346NQS2_9ALTE</name>
<feature type="transmembrane region" description="Helical" evidence="1">
    <location>
        <begin position="49"/>
        <end position="72"/>
    </location>
</feature>
<dbReference type="Pfam" id="PF07786">
    <property type="entry name" value="HGSNAT_cat"/>
    <property type="match status" value="1"/>
</dbReference>
<dbReference type="Proteomes" id="UP000262073">
    <property type="component" value="Chromosome"/>
</dbReference>
<dbReference type="AlphaFoldDB" id="A0A346NQS2"/>
<dbReference type="KEGG" id="salm:D0Y50_16845"/>
<evidence type="ECO:0000256" key="1">
    <source>
        <dbReference type="SAM" id="Phobius"/>
    </source>
</evidence>
<sequence>MTNLQNRDPDKRLHTLDLARGVSVIVMVCVHTLWMYADHNVQADTLFGHIMHILGKGTASFLVAMGVSLALSRRRSVKAMLIRGVGLLLLGYSMNLLKFVVPITVFDTMPMAFIQAYGWQLPLSSGQLMYLTLTGDILQMAGLSLLIIGGFKLHCIHRNYVLALASIIAVGSGWLRTESASWDGGYIGELLVGYTYQVYFPVIPWISAILAGFYLGRYKVETHRSAAQLFSHGARLGLVALAFGIAALALDFQSQFGNFFHLSFGGISYLIGLNLCLLYVLNRFVTARFMQWAGYALVSYASRHVTSLYILQWVIICWGMGVVGYATLSAWHTALLMPVMLLLTLGIHYSGKVALSSVVARLPRRQKPPVPG</sequence>
<keyword evidence="1" id="KW-0812">Transmembrane</keyword>